<reference evidence="1" key="1">
    <citation type="journal article" date="2021" name="Proc. Natl. Acad. Sci. U.S.A.">
        <title>A Catalog of Tens of Thousands of Viruses from Human Metagenomes Reveals Hidden Associations with Chronic Diseases.</title>
        <authorList>
            <person name="Tisza M.J."/>
            <person name="Buck C.B."/>
        </authorList>
    </citation>
    <scope>NUCLEOTIDE SEQUENCE</scope>
    <source>
        <strain evidence="1">CtuYn2</strain>
    </source>
</reference>
<organism evidence="1">
    <name type="scientific">Myoviridae sp. ctuYn2</name>
    <dbReference type="NCBI Taxonomy" id="2823533"/>
    <lineage>
        <taxon>Viruses</taxon>
        <taxon>Duplodnaviria</taxon>
        <taxon>Heunggongvirae</taxon>
        <taxon>Uroviricota</taxon>
        <taxon>Caudoviricetes</taxon>
    </lineage>
</organism>
<protein>
    <submittedName>
        <fullName evidence="1">Uncharacterized protein</fullName>
    </submittedName>
</protein>
<name>A0A8S5L8X0_9CAUD</name>
<accession>A0A8S5L8X0</accession>
<dbReference type="EMBL" id="BK014658">
    <property type="protein sequence ID" value="DAD66335.1"/>
    <property type="molecule type" value="Genomic_DNA"/>
</dbReference>
<evidence type="ECO:0000313" key="1">
    <source>
        <dbReference type="EMBL" id="DAD66335.1"/>
    </source>
</evidence>
<proteinExistence type="predicted"/>
<sequence length="113" mass="12986">MKETLEYLKSKLNLTAVANTALIDQNGDYLIFSGFERISANETSLKFQIVLARNTLDCEIYGILDEIMALSNKLLKDEAERRVIILKSAETRFISESLYAYIFDLNFPIKRVK</sequence>